<dbReference type="Gene3D" id="3.40.50.1010">
    <property type="entry name" value="5'-nuclease"/>
    <property type="match status" value="1"/>
</dbReference>
<evidence type="ECO:0000313" key="3">
    <source>
        <dbReference type="Proteomes" id="UP000030428"/>
    </source>
</evidence>
<dbReference type="EMBL" id="JSZA02000065">
    <property type="protein sequence ID" value="KHD06082.1"/>
    <property type="molecule type" value="Genomic_DNA"/>
</dbReference>
<name>A0A0A6P6M9_9GAMM</name>
<dbReference type="Proteomes" id="UP000030428">
    <property type="component" value="Unassembled WGS sequence"/>
</dbReference>
<evidence type="ECO:0000259" key="1">
    <source>
        <dbReference type="Pfam" id="PF01850"/>
    </source>
</evidence>
<dbReference type="CDD" id="cd09881">
    <property type="entry name" value="PIN_VapC4-5_FitB-like"/>
    <property type="match status" value="1"/>
</dbReference>
<accession>A0A0A6P6M9</accession>
<comment type="caution">
    <text evidence="2">The sequence shown here is derived from an EMBL/GenBank/DDBJ whole genome shotgun (WGS) entry which is preliminary data.</text>
</comment>
<reference evidence="2 3" key="1">
    <citation type="journal article" date="2016" name="Front. Microbiol.">
        <title>Single-Cell (Meta-)Genomics of a Dimorphic Candidatus Thiomargarita nelsonii Reveals Genomic Plasticity.</title>
        <authorList>
            <person name="Flood B.E."/>
            <person name="Fliss P."/>
            <person name="Jones D.S."/>
            <person name="Dick G.J."/>
            <person name="Jain S."/>
            <person name="Kaster A.K."/>
            <person name="Winkel M."/>
            <person name="Mussmann M."/>
            <person name="Bailey J."/>
        </authorList>
    </citation>
    <scope>NUCLEOTIDE SEQUENCE [LARGE SCALE GENOMIC DNA]</scope>
    <source>
        <strain evidence="2">Hydrate Ridge</strain>
    </source>
</reference>
<gene>
    <name evidence="2" type="ORF">PN36_17120</name>
</gene>
<dbReference type="Pfam" id="PF01850">
    <property type="entry name" value="PIN"/>
    <property type="match status" value="1"/>
</dbReference>
<dbReference type="InterPro" id="IPR029060">
    <property type="entry name" value="PIN-like_dom_sf"/>
</dbReference>
<protein>
    <recommendedName>
        <fullName evidence="1">PIN domain-containing protein</fullName>
    </recommendedName>
</protein>
<keyword evidence="3" id="KW-1185">Reference proteome</keyword>
<dbReference type="InterPro" id="IPR002716">
    <property type="entry name" value="PIN_dom"/>
</dbReference>
<dbReference type="SUPFAM" id="SSF88723">
    <property type="entry name" value="PIN domain-like"/>
    <property type="match status" value="1"/>
</dbReference>
<feature type="domain" description="PIN" evidence="1">
    <location>
        <begin position="5"/>
        <end position="134"/>
    </location>
</feature>
<sequence length="154" mass="17961">MKKYLFDSDTVSDLYDKFSDNHFKIFENLSSLKGMDEVYISILSLYEFEYGYANAPDEKKSVVRKKIEEAQQYFDVLPLSHKGSQLFGVLKSSLKESRKLNKENIKKHNIDIMLAATAIVENCILVSADSIYIEIQRFNSKLELENWVKVERLF</sequence>
<proteinExistence type="predicted"/>
<evidence type="ECO:0000313" key="2">
    <source>
        <dbReference type="EMBL" id="KHD06082.1"/>
    </source>
</evidence>
<dbReference type="AlphaFoldDB" id="A0A0A6P6M9"/>
<organism evidence="2 3">
    <name type="scientific">Candidatus Thiomargarita nelsonii</name>
    <dbReference type="NCBI Taxonomy" id="1003181"/>
    <lineage>
        <taxon>Bacteria</taxon>
        <taxon>Pseudomonadati</taxon>
        <taxon>Pseudomonadota</taxon>
        <taxon>Gammaproteobacteria</taxon>
        <taxon>Thiotrichales</taxon>
        <taxon>Thiotrichaceae</taxon>
        <taxon>Thiomargarita</taxon>
    </lineage>
</organism>